<sequence length="322" mass="37095">MIFRLATLPEHNENNIYWTCDREHHSDDALVQRYHTSLLLTCRLIWLETNELPLGRETHHFYFPSADPHSNKSKYDYVAGKIRERHAALWTLLPFSGKRKLYHLHYHMHEQADVENNRLTLPYELMRHLTNMWPSPPITPPKMITFSFKVNMWYFEELEGEAGEEQKAADKLPVIRSFVQEAAACGVQTVRIVVGGTSTSFPNFKDMVEQDESLRVARGDSAPTKMNPPLLGATRLSLKLPGEESPEMVDVRLLNKEGEVESVVEEMFCSVAWTWEQVGSATKSYDNGRAKAYSTLPTKYINLAKEYKKTWESQGSLLKFVE</sequence>
<dbReference type="GeneID" id="89926320"/>
<reference evidence="1 2" key="1">
    <citation type="submission" date="2023-08" db="EMBL/GenBank/DDBJ databases">
        <title>Black Yeasts Isolated from many extreme environments.</title>
        <authorList>
            <person name="Coleine C."/>
            <person name="Stajich J.E."/>
            <person name="Selbmann L."/>
        </authorList>
    </citation>
    <scope>NUCLEOTIDE SEQUENCE [LARGE SCALE GENOMIC DNA]</scope>
    <source>
        <strain evidence="1 2">CCFEE 5935</strain>
    </source>
</reference>
<evidence type="ECO:0000313" key="1">
    <source>
        <dbReference type="EMBL" id="KAK5170389.1"/>
    </source>
</evidence>
<keyword evidence="2" id="KW-1185">Reference proteome</keyword>
<organism evidence="1 2">
    <name type="scientific">Saxophila tyrrhenica</name>
    <dbReference type="NCBI Taxonomy" id="1690608"/>
    <lineage>
        <taxon>Eukaryota</taxon>
        <taxon>Fungi</taxon>
        <taxon>Dikarya</taxon>
        <taxon>Ascomycota</taxon>
        <taxon>Pezizomycotina</taxon>
        <taxon>Dothideomycetes</taxon>
        <taxon>Dothideomycetidae</taxon>
        <taxon>Mycosphaerellales</taxon>
        <taxon>Extremaceae</taxon>
        <taxon>Saxophila</taxon>
    </lineage>
</organism>
<evidence type="ECO:0000313" key="2">
    <source>
        <dbReference type="Proteomes" id="UP001337655"/>
    </source>
</evidence>
<dbReference type="AlphaFoldDB" id="A0AAV9PD40"/>
<name>A0AAV9PD40_9PEZI</name>
<gene>
    <name evidence="1" type="ORF">LTR77_004976</name>
</gene>
<dbReference type="Proteomes" id="UP001337655">
    <property type="component" value="Unassembled WGS sequence"/>
</dbReference>
<dbReference type="RefSeq" id="XP_064659587.1">
    <property type="nucleotide sequence ID" value="XM_064802226.1"/>
</dbReference>
<comment type="caution">
    <text evidence="1">The sequence shown here is derived from an EMBL/GenBank/DDBJ whole genome shotgun (WGS) entry which is preliminary data.</text>
</comment>
<dbReference type="EMBL" id="JAVRRT010000007">
    <property type="protein sequence ID" value="KAK5170389.1"/>
    <property type="molecule type" value="Genomic_DNA"/>
</dbReference>
<accession>A0AAV9PD40</accession>
<proteinExistence type="predicted"/>
<protein>
    <submittedName>
        <fullName evidence="1">Uncharacterized protein</fullName>
    </submittedName>
</protein>